<feature type="region of interest" description="Disordered" evidence="2">
    <location>
        <begin position="304"/>
        <end position="350"/>
    </location>
</feature>
<comment type="caution">
    <text evidence="3">The sequence shown here is derived from an EMBL/GenBank/DDBJ whole genome shotgun (WGS) entry which is preliminary data.</text>
</comment>
<keyword evidence="1" id="KW-0175">Coiled coil</keyword>
<reference evidence="3 4" key="1">
    <citation type="submission" date="2019-03" db="EMBL/GenBank/DDBJ databases">
        <title>Genomic Encyclopedia of Type Strains, Phase IV (KMG-IV): sequencing the most valuable type-strain genomes for metagenomic binning, comparative biology and taxonomic classification.</title>
        <authorList>
            <person name="Goeker M."/>
        </authorList>
    </citation>
    <scope>NUCLEOTIDE SEQUENCE [LARGE SCALE GENOMIC DNA]</scope>
    <source>
        <strain evidence="3 4">DSM 45775</strain>
    </source>
</reference>
<evidence type="ECO:0000256" key="2">
    <source>
        <dbReference type="SAM" id="MobiDB-lite"/>
    </source>
</evidence>
<dbReference type="AlphaFoldDB" id="A0A4R6US16"/>
<name>A0A4R6US16_9PSEU</name>
<dbReference type="SUPFAM" id="SSF57997">
    <property type="entry name" value="Tropomyosin"/>
    <property type="match status" value="1"/>
</dbReference>
<feature type="coiled-coil region" evidence="1">
    <location>
        <begin position="128"/>
        <end position="155"/>
    </location>
</feature>
<evidence type="ECO:0008006" key="5">
    <source>
        <dbReference type="Google" id="ProtNLM"/>
    </source>
</evidence>
<gene>
    <name evidence="3" type="ORF">EV188_111197</name>
</gene>
<dbReference type="RefSeq" id="WP_133829492.1">
    <property type="nucleotide sequence ID" value="NZ_BAABHR010000021.1"/>
</dbReference>
<dbReference type="OrthoDB" id="5169615at2"/>
<dbReference type="Gene3D" id="1.10.287.1490">
    <property type="match status" value="1"/>
</dbReference>
<dbReference type="EMBL" id="SNYO01000011">
    <property type="protein sequence ID" value="TDQ49026.1"/>
    <property type="molecule type" value="Genomic_DNA"/>
</dbReference>
<keyword evidence="4" id="KW-1185">Reference proteome</keyword>
<evidence type="ECO:0000256" key="1">
    <source>
        <dbReference type="SAM" id="Coils"/>
    </source>
</evidence>
<organism evidence="3 4">
    <name type="scientific">Actinomycetospora succinea</name>
    <dbReference type="NCBI Taxonomy" id="663603"/>
    <lineage>
        <taxon>Bacteria</taxon>
        <taxon>Bacillati</taxon>
        <taxon>Actinomycetota</taxon>
        <taxon>Actinomycetes</taxon>
        <taxon>Pseudonocardiales</taxon>
        <taxon>Pseudonocardiaceae</taxon>
        <taxon>Actinomycetospora</taxon>
    </lineage>
</organism>
<proteinExistence type="predicted"/>
<evidence type="ECO:0000313" key="3">
    <source>
        <dbReference type="EMBL" id="TDQ49026.1"/>
    </source>
</evidence>
<evidence type="ECO:0000313" key="4">
    <source>
        <dbReference type="Proteomes" id="UP000295705"/>
    </source>
</evidence>
<sequence length="350" mass="38060">MIDNSQTMSFDRMRSMLVRAAEVRDSEQQQIFDSLDEIHGRLAALDTLGALRKRLSDVPDRTEMSVLAERLDETVAKLDAQDSSVSSLARLVEGLVDRVADRLATPFAQLDGRLDGVTGRFEGVAGRMDGLEDRIAGLHKRLDDLDNRLDRHEMRLDGLPAAVTGPVRERVDAVDSSLRDRLDDLARGVSEEITGTREAARTDANATRTETTTQVGELTTRLEALSSRLEQVGGRLDGVETGLNDRVGALSTSVETGLDRLDGTLVSRPDHEAVVALVRQANEESERRNAGHLDEAMATFAEIILGPGGGSSGSMPAPRPTQRRGSRKPVTRETQNNGAELPTENMSAED</sequence>
<dbReference type="Proteomes" id="UP000295705">
    <property type="component" value="Unassembled WGS sequence"/>
</dbReference>
<accession>A0A4R6US16</accession>
<protein>
    <recommendedName>
        <fullName evidence="5">PA containing protein</fullName>
    </recommendedName>
</protein>